<dbReference type="Proteomes" id="UP000029093">
    <property type="component" value="Unassembled WGS sequence"/>
</dbReference>
<gene>
    <name evidence="2" type="ORF">BBOU_0498</name>
</gene>
<proteinExistence type="predicted"/>
<dbReference type="AlphaFoldDB" id="A0A086ZPB8"/>
<organism evidence="2 3">
    <name type="scientific">Bifidobacterium boum</name>
    <dbReference type="NCBI Taxonomy" id="78343"/>
    <lineage>
        <taxon>Bacteria</taxon>
        <taxon>Bacillati</taxon>
        <taxon>Actinomycetota</taxon>
        <taxon>Actinomycetes</taxon>
        <taxon>Bifidobacteriales</taxon>
        <taxon>Bifidobacteriaceae</taxon>
        <taxon>Bifidobacterium</taxon>
    </lineage>
</organism>
<protein>
    <submittedName>
        <fullName evidence="2">Uncharacterized protein</fullName>
    </submittedName>
</protein>
<reference evidence="2 3" key="1">
    <citation type="submission" date="2014-03" db="EMBL/GenBank/DDBJ databases">
        <title>Genomics of Bifidobacteria.</title>
        <authorList>
            <person name="Ventura M."/>
            <person name="Milani C."/>
            <person name="Lugli G.A."/>
        </authorList>
    </citation>
    <scope>NUCLEOTIDE SEQUENCE [LARGE SCALE GENOMIC DNA]</scope>
    <source>
        <strain evidence="2 3">LMG 10736</strain>
    </source>
</reference>
<evidence type="ECO:0000313" key="3">
    <source>
        <dbReference type="Proteomes" id="UP000029093"/>
    </source>
</evidence>
<evidence type="ECO:0000256" key="1">
    <source>
        <dbReference type="SAM" id="MobiDB-lite"/>
    </source>
</evidence>
<sequence length="80" mass="8471">MGLLPSVDACMPRHTGIRTRPSRIYAASTDEDRSTSPIPRHAYGRTATAHNPSMDRTALPAQPGNTQNAFAAGGSGWVHG</sequence>
<name>A0A086ZPB8_9BIFI</name>
<accession>A0A086ZPB8</accession>
<keyword evidence="3" id="KW-1185">Reference proteome</keyword>
<dbReference type="EMBL" id="JGYQ01000007">
    <property type="protein sequence ID" value="KFI48368.1"/>
    <property type="molecule type" value="Genomic_DNA"/>
</dbReference>
<evidence type="ECO:0000313" key="2">
    <source>
        <dbReference type="EMBL" id="KFI48368.1"/>
    </source>
</evidence>
<comment type="caution">
    <text evidence="2">The sequence shown here is derived from an EMBL/GenBank/DDBJ whole genome shotgun (WGS) entry which is preliminary data.</text>
</comment>
<feature type="region of interest" description="Disordered" evidence="1">
    <location>
        <begin position="1"/>
        <end position="80"/>
    </location>
</feature>